<keyword evidence="7" id="KW-0406">Ion transport</keyword>
<keyword evidence="6" id="KW-0408">Iron</keyword>
<keyword evidence="5 11" id="KW-0812">Transmembrane</keyword>
<proteinExistence type="inferred from homology"/>
<dbReference type="SUPFAM" id="SSF56935">
    <property type="entry name" value="Porins"/>
    <property type="match status" value="1"/>
</dbReference>
<dbReference type="InterPro" id="IPR012910">
    <property type="entry name" value="Plug_dom"/>
</dbReference>
<dbReference type="Pfam" id="PF00593">
    <property type="entry name" value="TonB_dep_Rec_b-barrel"/>
    <property type="match status" value="1"/>
</dbReference>
<keyword evidence="8 12" id="KW-0798">TonB box</keyword>
<evidence type="ECO:0000256" key="9">
    <source>
        <dbReference type="ARBA" id="ARBA00023136"/>
    </source>
</evidence>
<dbReference type="InterPro" id="IPR039426">
    <property type="entry name" value="TonB-dep_rcpt-like"/>
</dbReference>
<keyword evidence="9 11" id="KW-0472">Membrane</keyword>
<evidence type="ECO:0000256" key="7">
    <source>
        <dbReference type="ARBA" id="ARBA00023065"/>
    </source>
</evidence>
<evidence type="ECO:0000256" key="11">
    <source>
        <dbReference type="PROSITE-ProRule" id="PRU01360"/>
    </source>
</evidence>
<dbReference type="EMBL" id="JTDI01000005">
    <property type="protein sequence ID" value="KHK90391.1"/>
    <property type="molecule type" value="Genomic_DNA"/>
</dbReference>
<dbReference type="Proteomes" id="UP000031057">
    <property type="component" value="Unassembled WGS sequence"/>
</dbReference>
<evidence type="ECO:0000256" key="5">
    <source>
        <dbReference type="ARBA" id="ARBA00022692"/>
    </source>
</evidence>
<dbReference type="STRING" id="1348853.LK12_17535"/>
<comment type="caution">
    <text evidence="16">The sequence shown here is derived from an EMBL/GenBank/DDBJ whole genome shotgun (WGS) entry which is preliminary data.</text>
</comment>
<evidence type="ECO:0000256" key="3">
    <source>
        <dbReference type="ARBA" id="ARBA00022452"/>
    </source>
</evidence>
<keyword evidence="13" id="KW-0732">Signal</keyword>
<dbReference type="GO" id="GO:0006826">
    <property type="term" value="P:iron ion transport"/>
    <property type="evidence" value="ECO:0007669"/>
    <property type="project" value="UniProtKB-KW"/>
</dbReference>
<keyword evidence="2 11" id="KW-0813">Transport</keyword>
<feature type="signal peptide" evidence="13">
    <location>
        <begin position="1"/>
        <end position="29"/>
    </location>
</feature>
<keyword evidence="3 11" id="KW-1134">Transmembrane beta strand</keyword>
<evidence type="ECO:0000256" key="4">
    <source>
        <dbReference type="ARBA" id="ARBA00022496"/>
    </source>
</evidence>
<dbReference type="Gene3D" id="2.40.170.20">
    <property type="entry name" value="TonB-dependent receptor, beta-barrel domain"/>
    <property type="match status" value="1"/>
</dbReference>
<evidence type="ECO:0000256" key="1">
    <source>
        <dbReference type="ARBA" id="ARBA00004571"/>
    </source>
</evidence>
<name>A0A0B1ZH07_9SPHN</name>
<keyword evidence="4" id="KW-0410">Iron transport</keyword>
<evidence type="ECO:0000313" key="17">
    <source>
        <dbReference type="Proteomes" id="UP000031057"/>
    </source>
</evidence>
<evidence type="ECO:0000259" key="15">
    <source>
        <dbReference type="Pfam" id="PF07715"/>
    </source>
</evidence>
<dbReference type="PANTHER" id="PTHR32552">
    <property type="entry name" value="FERRICHROME IRON RECEPTOR-RELATED"/>
    <property type="match status" value="1"/>
</dbReference>
<accession>A0A0B1ZH07</accession>
<evidence type="ECO:0000256" key="13">
    <source>
        <dbReference type="SAM" id="SignalP"/>
    </source>
</evidence>
<comment type="subcellular location">
    <subcellularLocation>
        <location evidence="1 11">Cell outer membrane</location>
        <topology evidence="1 11">Multi-pass membrane protein</topology>
    </subcellularLocation>
</comment>
<feature type="domain" description="TonB-dependent receptor-like beta-barrel" evidence="14">
    <location>
        <begin position="335"/>
        <end position="729"/>
    </location>
</feature>
<dbReference type="GO" id="GO:0009279">
    <property type="term" value="C:cell outer membrane"/>
    <property type="evidence" value="ECO:0007669"/>
    <property type="project" value="UniProtKB-SubCell"/>
</dbReference>
<evidence type="ECO:0000313" key="16">
    <source>
        <dbReference type="EMBL" id="KHK90391.1"/>
    </source>
</evidence>
<organism evidence="16 17">
    <name type="scientific">Novosphingobium malaysiense</name>
    <dbReference type="NCBI Taxonomy" id="1348853"/>
    <lineage>
        <taxon>Bacteria</taxon>
        <taxon>Pseudomonadati</taxon>
        <taxon>Pseudomonadota</taxon>
        <taxon>Alphaproteobacteria</taxon>
        <taxon>Sphingomonadales</taxon>
        <taxon>Sphingomonadaceae</taxon>
        <taxon>Novosphingobium</taxon>
    </lineage>
</organism>
<reference evidence="16 17" key="1">
    <citation type="submission" date="2014-10" db="EMBL/GenBank/DDBJ databases">
        <title>Genome sequence of Novosphingobium malaysiense MUSC 273(T).</title>
        <authorList>
            <person name="Lee L.-H."/>
        </authorList>
    </citation>
    <scope>NUCLEOTIDE SEQUENCE [LARGE SCALE GENOMIC DNA]</scope>
    <source>
        <strain evidence="16 17">MUSC 273</strain>
    </source>
</reference>
<evidence type="ECO:0000256" key="6">
    <source>
        <dbReference type="ARBA" id="ARBA00023004"/>
    </source>
</evidence>
<gene>
    <name evidence="16" type="ORF">LK12_17535</name>
</gene>
<evidence type="ECO:0000259" key="14">
    <source>
        <dbReference type="Pfam" id="PF00593"/>
    </source>
</evidence>
<keyword evidence="17" id="KW-1185">Reference proteome</keyword>
<dbReference type="PROSITE" id="PS52016">
    <property type="entry name" value="TONB_DEPENDENT_REC_3"/>
    <property type="match status" value="1"/>
</dbReference>
<dbReference type="Pfam" id="PF07715">
    <property type="entry name" value="Plug"/>
    <property type="match status" value="1"/>
</dbReference>
<comment type="similarity">
    <text evidence="11 12">Belongs to the TonB-dependent receptor family.</text>
</comment>
<protein>
    <recommendedName>
        <fullName evidence="18">TonB-dependent receptor</fullName>
    </recommendedName>
</protein>
<keyword evidence="10 11" id="KW-0998">Cell outer membrane</keyword>
<dbReference type="InterPro" id="IPR036942">
    <property type="entry name" value="Beta-barrel_TonB_sf"/>
</dbReference>
<sequence>MMVSLRQRRAALLGCSTLAFLAFDGTALAQDAGSQPQGIQEIIVTAQKRQQSVQDIPVAVTALTSEALTTNRITSVLDLSAQAPNLTIRPAAGGIDVPSYTMRGSVTYGSVSGQDKTIAVYLDGVYMGGAYGSAFDLPDLARVEVLRGPQGTLFGRNSTAGAISIVTRDPSGELGGRQQITFGNYDQMRTSTRVELPQIGPFSASISYTHSERHGDVKNLSPLVHWDYSAAAPGSLIHEINTNTVKRFGDRNSDSVFAALKFEPGNGDFKAVYKFDWNQNHFTPEANQLVGYDPAVLNYLSPGFGDLISTLQLFDPPVEAGQSGPSTAKNILTVPGLSRNWGHNLTMTYQINDRLSVKNVFGYRKSELIAVSSIGGYDTIVPDLFGPLAGSVFTNDTSISESHARQWSDEIQFNYTSNLLTLTAGGIYFDIRTSNGSPENLVSYGALFTNFLFGGVIPSGQQNVSYYHGKSYAAYVQAEIHATPQLDIVGGARITRDEKSNTSYNWSTTSNAQFVYPSTYKDTRPSFSLGVNYSPTQELLLYGKYSTGYVSGGSVSGFSYQPETAKSWEAGIKSEWFGRRLQANLALFDVTYKNLQAVAGGANLPTPNYDVGTLILREGDLTAKGFELELTALPVEGLTLRGATGYTDSTIKNINPLVRTTYETTLRPDWTVNLSAQYDTPPVFGNSYLMFHVDGNYRSKITNLQGTPSAAGGNAVKYSDAVWMLNGRIALRDLDIGGANGEIALWGRNLTNERVPAFPVDFRVGIVTSTYTPARTYGVDLTIDF</sequence>
<feature type="domain" description="TonB-dependent receptor plug" evidence="15">
    <location>
        <begin position="53"/>
        <end position="162"/>
    </location>
</feature>
<evidence type="ECO:0000256" key="2">
    <source>
        <dbReference type="ARBA" id="ARBA00022448"/>
    </source>
</evidence>
<dbReference type="PANTHER" id="PTHR32552:SF81">
    <property type="entry name" value="TONB-DEPENDENT OUTER MEMBRANE RECEPTOR"/>
    <property type="match status" value="1"/>
</dbReference>
<evidence type="ECO:0000256" key="12">
    <source>
        <dbReference type="RuleBase" id="RU003357"/>
    </source>
</evidence>
<evidence type="ECO:0008006" key="18">
    <source>
        <dbReference type="Google" id="ProtNLM"/>
    </source>
</evidence>
<evidence type="ECO:0000256" key="8">
    <source>
        <dbReference type="ARBA" id="ARBA00023077"/>
    </source>
</evidence>
<feature type="chain" id="PRO_5002065684" description="TonB-dependent receptor" evidence="13">
    <location>
        <begin position="30"/>
        <end position="785"/>
    </location>
</feature>
<dbReference type="InterPro" id="IPR000531">
    <property type="entry name" value="Beta-barrel_TonB"/>
</dbReference>
<evidence type="ECO:0000256" key="10">
    <source>
        <dbReference type="ARBA" id="ARBA00023237"/>
    </source>
</evidence>
<dbReference type="AlphaFoldDB" id="A0A0B1ZH07"/>